<dbReference type="Pfam" id="PF00293">
    <property type="entry name" value="NUDIX"/>
    <property type="match status" value="1"/>
</dbReference>
<comment type="similarity">
    <text evidence="4">Belongs to the Nudix hydrolase family.</text>
</comment>
<evidence type="ECO:0000256" key="4">
    <source>
        <dbReference type="RuleBase" id="RU003476"/>
    </source>
</evidence>
<sequence>MVVVTCFIASGKRLLWIRRALPPKAGLWAIPGGYLEGGETLAEGAARELREETGVLIDPQRLQLYMTGTLTFINQIYVGFRATVDSDFTLPGAESLDCAFFSRAECPWRDVAYPEVNNAVEQAYRDLESGRFEVWHAEMTGKRYSLVPVETR</sequence>
<evidence type="ECO:0000256" key="3">
    <source>
        <dbReference type="ARBA" id="ARBA00022842"/>
    </source>
</evidence>
<dbReference type="PROSITE" id="PS51462">
    <property type="entry name" value="NUDIX"/>
    <property type="match status" value="1"/>
</dbReference>
<feature type="domain" description="Nudix hydrolase" evidence="5">
    <location>
        <begin position="1"/>
        <end position="124"/>
    </location>
</feature>
<dbReference type="EMBL" id="VRYZ01000010">
    <property type="protein sequence ID" value="TXS89219.1"/>
    <property type="molecule type" value="Genomic_DNA"/>
</dbReference>
<dbReference type="InterPro" id="IPR015797">
    <property type="entry name" value="NUDIX_hydrolase-like_dom_sf"/>
</dbReference>
<dbReference type="PANTHER" id="PTHR43222:SF2">
    <property type="entry name" value="NUDIX HYDROLASE 23, CHLOROPLASTIC"/>
    <property type="match status" value="1"/>
</dbReference>
<dbReference type="PANTHER" id="PTHR43222">
    <property type="entry name" value="NUDIX HYDROLASE 23"/>
    <property type="match status" value="1"/>
</dbReference>
<dbReference type="GO" id="GO:0016787">
    <property type="term" value="F:hydrolase activity"/>
    <property type="evidence" value="ECO:0007669"/>
    <property type="project" value="UniProtKB-KW"/>
</dbReference>
<dbReference type="PROSITE" id="PS00893">
    <property type="entry name" value="NUDIX_BOX"/>
    <property type="match status" value="1"/>
</dbReference>
<accession>A0A5C8ZNR2</accession>
<comment type="caution">
    <text evidence="6">The sequence shown here is derived from an EMBL/GenBank/DDBJ whole genome shotgun (WGS) entry which is preliminary data.</text>
</comment>
<evidence type="ECO:0000313" key="7">
    <source>
        <dbReference type="Proteomes" id="UP000321933"/>
    </source>
</evidence>
<dbReference type="InterPro" id="IPR020476">
    <property type="entry name" value="Nudix_hydrolase"/>
</dbReference>
<organism evidence="6 7">
    <name type="scientific">Parahaliea aestuarii</name>
    <dbReference type="NCBI Taxonomy" id="1852021"/>
    <lineage>
        <taxon>Bacteria</taxon>
        <taxon>Pseudomonadati</taxon>
        <taxon>Pseudomonadota</taxon>
        <taxon>Gammaproteobacteria</taxon>
        <taxon>Cellvibrionales</taxon>
        <taxon>Halieaceae</taxon>
        <taxon>Parahaliea</taxon>
    </lineage>
</organism>
<dbReference type="InterPro" id="IPR020084">
    <property type="entry name" value="NUDIX_hydrolase_CS"/>
</dbReference>
<dbReference type="PRINTS" id="PR00502">
    <property type="entry name" value="NUDIXFAMILY"/>
</dbReference>
<evidence type="ECO:0000256" key="2">
    <source>
        <dbReference type="ARBA" id="ARBA00022801"/>
    </source>
</evidence>
<evidence type="ECO:0000256" key="1">
    <source>
        <dbReference type="ARBA" id="ARBA00001946"/>
    </source>
</evidence>
<proteinExistence type="inferred from homology"/>
<keyword evidence="7" id="KW-1185">Reference proteome</keyword>
<reference evidence="6 7" key="1">
    <citation type="submission" date="2019-08" db="EMBL/GenBank/DDBJ databases">
        <title>Parahaliea maris sp. nov., isolated from the surface seawater.</title>
        <authorList>
            <person name="Liu Y."/>
        </authorList>
    </citation>
    <scope>NUCLEOTIDE SEQUENCE [LARGE SCALE GENOMIC DNA]</scope>
    <source>
        <strain evidence="6 7">S2-26</strain>
    </source>
</reference>
<dbReference type="SUPFAM" id="SSF55811">
    <property type="entry name" value="Nudix"/>
    <property type="match status" value="1"/>
</dbReference>
<dbReference type="AlphaFoldDB" id="A0A5C8ZNR2"/>
<keyword evidence="3" id="KW-0460">Magnesium</keyword>
<dbReference type="InterPro" id="IPR000086">
    <property type="entry name" value="NUDIX_hydrolase_dom"/>
</dbReference>
<evidence type="ECO:0000313" key="6">
    <source>
        <dbReference type="EMBL" id="TXS89219.1"/>
    </source>
</evidence>
<dbReference type="Proteomes" id="UP000321933">
    <property type="component" value="Unassembled WGS sequence"/>
</dbReference>
<comment type="cofactor">
    <cofactor evidence="1">
        <name>Mg(2+)</name>
        <dbReference type="ChEBI" id="CHEBI:18420"/>
    </cofactor>
</comment>
<dbReference type="OrthoDB" id="542521at2"/>
<gene>
    <name evidence="6" type="ORF">FVW59_18525</name>
</gene>
<dbReference type="Gene3D" id="3.90.79.10">
    <property type="entry name" value="Nucleoside Triphosphate Pyrophosphohydrolase"/>
    <property type="match status" value="1"/>
</dbReference>
<name>A0A5C8ZNR2_9GAMM</name>
<protein>
    <submittedName>
        <fullName evidence="6">NUDIX domain-containing protein</fullName>
    </submittedName>
</protein>
<keyword evidence="2 4" id="KW-0378">Hydrolase</keyword>
<evidence type="ECO:0000259" key="5">
    <source>
        <dbReference type="PROSITE" id="PS51462"/>
    </source>
</evidence>